<dbReference type="InterPro" id="IPR024607">
    <property type="entry name" value="Sulfatase_CS"/>
</dbReference>
<dbReference type="PANTHER" id="PTHR42693:SF53">
    <property type="entry name" value="ENDO-4-O-SULFATASE"/>
    <property type="match status" value="1"/>
</dbReference>
<protein>
    <submittedName>
        <fullName evidence="7">Arylsulfatase A-like enzyme</fullName>
    </submittedName>
</protein>
<accession>A0A840V0F3</accession>
<keyword evidence="4" id="KW-0106">Calcium</keyword>
<dbReference type="PROSITE" id="PS00523">
    <property type="entry name" value="SULFATASE_1"/>
    <property type="match status" value="1"/>
</dbReference>
<feature type="signal peptide" evidence="5">
    <location>
        <begin position="1"/>
        <end position="20"/>
    </location>
</feature>
<evidence type="ECO:0000256" key="2">
    <source>
        <dbReference type="ARBA" id="ARBA00022723"/>
    </source>
</evidence>
<evidence type="ECO:0000313" key="7">
    <source>
        <dbReference type="EMBL" id="MBB5351465.1"/>
    </source>
</evidence>
<sequence length="484" mass="52684">MKFHFRLLLACLLSASSAAAAPKPNVVVILADDLGYGDVHALHSESRIATPALDQLAREGMIFTDAHSSSSVCTPSRYSLLTGRYAWRTHLQKGVLGGFAPPLIAPDRLTLASFLREQGYTTACVGKWHLGMTLSKDGKGTIPDGPLTRGFDHFFGISASLDMPPYAFFEDDHFTAPLDTQKAFFPKRLGPAARDFEAIDVLPSLTDRAVKFIRKQAASPQPFLLYLPLTSPHTPIAPTSEWKGKSPMGSYADFVMQTDDTVRQIMAALKETDQSDHTLLVFSSDNGFAPAAGTQALESQGHFPSAGYRGYKSDIWEGGHRIPLIVRLPGITLPGSKSTDLVCLGDLIRTCSDLLEVPLPAHAGEDSISFLPSLRGQPGLRTSLIHHSENGNFAIRQGNWKLEFCPGSGGWGNPTNKLAIERKLPSKQLYRLSSDPAELSNLYHSPDTPVADLTRQLRRQISSGRSTSGPDQPNDVEVAVEFLH</sequence>
<gene>
    <name evidence="7" type="ORF">HNR46_001702</name>
</gene>
<dbReference type="Gene3D" id="3.40.720.10">
    <property type="entry name" value="Alkaline Phosphatase, subunit A"/>
    <property type="match status" value="1"/>
</dbReference>
<keyword evidence="3" id="KW-0378">Hydrolase</keyword>
<comment type="caution">
    <text evidence="7">The sequence shown here is derived from an EMBL/GenBank/DDBJ whole genome shotgun (WGS) entry which is preliminary data.</text>
</comment>
<evidence type="ECO:0000256" key="5">
    <source>
        <dbReference type="SAM" id="SignalP"/>
    </source>
</evidence>
<dbReference type="CDD" id="cd16143">
    <property type="entry name" value="ARS_like"/>
    <property type="match status" value="1"/>
</dbReference>
<feature type="domain" description="Sulfatase N-terminal" evidence="6">
    <location>
        <begin position="24"/>
        <end position="355"/>
    </location>
</feature>
<comment type="similarity">
    <text evidence="1">Belongs to the sulfatase family.</text>
</comment>
<dbReference type="Pfam" id="PF00884">
    <property type="entry name" value="Sulfatase"/>
    <property type="match status" value="1"/>
</dbReference>
<name>A0A840V0F3_9BACT</name>
<dbReference type="InterPro" id="IPR000917">
    <property type="entry name" value="Sulfatase_N"/>
</dbReference>
<reference evidence="7 8" key="1">
    <citation type="submission" date="2020-08" db="EMBL/GenBank/DDBJ databases">
        <title>Genomic Encyclopedia of Type Strains, Phase IV (KMG-IV): sequencing the most valuable type-strain genomes for metagenomic binning, comparative biology and taxonomic classification.</title>
        <authorList>
            <person name="Goeker M."/>
        </authorList>
    </citation>
    <scope>NUCLEOTIDE SEQUENCE [LARGE SCALE GENOMIC DNA]</scope>
    <source>
        <strain evidence="7 8">YC6886</strain>
    </source>
</reference>
<dbReference type="PANTHER" id="PTHR42693">
    <property type="entry name" value="ARYLSULFATASE FAMILY MEMBER"/>
    <property type="match status" value="1"/>
</dbReference>
<keyword evidence="5" id="KW-0732">Signal</keyword>
<feature type="chain" id="PRO_5032365387" evidence="5">
    <location>
        <begin position="21"/>
        <end position="484"/>
    </location>
</feature>
<dbReference type="PROSITE" id="PS00149">
    <property type="entry name" value="SULFATASE_2"/>
    <property type="match status" value="1"/>
</dbReference>
<evidence type="ECO:0000313" key="8">
    <source>
        <dbReference type="Proteomes" id="UP000557717"/>
    </source>
</evidence>
<dbReference type="Gene3D" id="3.30.1120.10">
    <property type="match status" value="1"/>
</dbReference>
<dbReference type="SUPFAM" id="SSF53649">
    <property type="entry name" value="Alkaline phosphatase-like"/>
    <property type="match status" value="1"/>
</dbReference>
<dbReference type="Proteomes" id="UP000557717">
    <property type="component" value="Unassembled WGS sequence"/>
</dbReference>
<dbReference type="AlphaFoldDB" id="A0A840V0F3"/>
<dbReference type="InterPro" id="IPR050738">
    <property type="entry name" value="Sulfatase"/>
</dbReference>
<dbReference type="RefSeq" id="WP_184017666.1">
    <property type="nucleotide sequence ID" value="NZ_JACHFD010000007.1"/>
</dbReference>
<evidence type="ECO:0000256" key="3">
    <source>
        <dbReference type="ARBA" id="ARBA00022801"/>
    </source>
</evidence>
<evidence type="ECO:0000259" key="6">
    <source>
        <dbReference type="Pfam" id="PF00884"/>
    </source>
</evidence>
<keyword evidence="2" id="KW-0479">Metal-binding</keyword>
<evidence type="ECO:0000256" key="1">
    <source>
        <dbReference type="ARBA" id="ARBA00008779"/>
    </source>
</evidence>
<organism evidence="7 8">
    <name type="scientific">Haloferula luteola</name>
    <dbReference type="NCBI Taxonomy" id="595692"/>
    <lineage>
        <taxon>Bacteria</taxon>
        <taxon>Pseudomonadati</taxon>
        <taxon>Verrucomicrobiota</taxon>
        <taxon>Verrucomicrobiia</taxon>
        <taxon>Verrucomicrobiales</taxon>
        <taxon>Verrucomicrobiaceae</taxon>
        <taxon>Haloferula</taxon>
    </lineage>
</organism>
<evidence type="ECO:0000256" key="4">
    <source>
        <dbReference type="ARBA" id="ARBA00022837"/>
    </source>
</evidence>
<dbReference type="InterPro" id="IPR017850">
    <property type="entry name" value="Alkaline_phosphatase_core_sf"/>
</dbReference>
<proteinExistence type="inferred from homology"/>
<dbReference type="EMBL" id="JACHFD010000007">
    <property type="protein sequence ID" value="MBB5351465.1"/>
    <property type="molecule type" value="Genomic_DNA"/>
</dbReference>
<dbReference type="GO" id="GO:0046872">
    <property type="term" value="F:metal ion binding"/>
    <property type="evidence" value="ECO:0007669"/>
    <property type="project" value="UniProtKB-KW"/>
</dbReference>
<dbReference type="GO" id="GO:0004065">
    <property type="term" value="F:arylsulfatase activity"/>
    <property type="evidence" value="ECO:0007669"/>
    <property type="project" value="TreeGrafter"/>
</dbReference>
<keyword evidence="8" id="KW-1185">Reference proteome</keyword>